<gene>
    <name evidence="2" type="ORF">IFR04_014889</name>
</gene>
<accession>A0A8H7T423</accession>
<dbReference type="AlphaFoldDB" id="A0A8H7T423"/>
<feature type="chain" id="PRO_5034587182" description="WSC domain-containing protein" evidence="1">
    <location>
        <begin position="19"/>
        <end position="248"/>
    </location>
</feature>
<keyword evidence="1" id="KW-0732">Signal</keyword>
<dbReference type="OrthoDB" id="3558815at2759"/>
<evidence type="ECO:0008006" key="4">
    <source>
        <dbReference type="Google" id="ProtNLM"/>
    </source>
</evidence>
<evidence type="ECO:0000256" key="1">
    <source>
        <dbReference type="SAM" id="SignalP"/>
    </source>
</evidence>
<dbReference type="EMBL" id="JAFJYH010000422">
    <property type="protein sequence ID" value="KAG4411983.1"/>
    <property type="molecule type" value="Genomic_DNA"/>
</dbReference>
<keyword evidence="3" id="KW-1185">Reference proteome</keyword>
<reference evidence="2" key="1">
    <citation type="submission" date="2021-02" db="EMBL/GenBank/DDBJ databases">
        <title>Genome sequence Cadophora malorum strain M34.</title>
        <authorList>
            <person name="Stefanovic E."/>
            <person name="Vu D."/>
            <person name="Scully C."/>
            <person name="Dijksterhuis J."/>
            <person name="Roader J."/>
            <person name="Houbraken J."/>
        </authorList>
    </citation>
    <scope>NUCLEOTIDE SEQUENCE</scope>
    <source>
        <strain evidence="2">M34</strain>
    </source>
</reference>
<dbReference type="Proteomes" id="UP000664132">
    <property type="component" value="Unassembled WGS sequence"/>
</dbReference>
<proteinExistence type="predicted"/>
<name>A0A8H7T423_9HELO</name>
<protein>
    <recommendedName>
        <fullName evidence="4">WSC domain-containing protein</fullName>
    </recommendedName>
</protein>
<feature type="signal peptide" evidence="1">
    <location>
        <begin position="1"/>
        <end position="18"/>
    </location>
</feature>
<organism evidence="2 3">
    <name type="scientific">Cadophora malorum</name>
    <dbReference type="NCBI Taxonomy" id="108018"/>
    <lineage>
        <taxon>Eukaryota</taxon>
        <taxon>Fungi</taxon>
        <taxon>Dikarya</taxon>
        <taxon>Ascomycota</taxon>
        <taxon>Pezizomycotina</taxon>
        <taxon>Leotiomycetes</taxon>
        <taxon>Helotiales</taxon>
        <taxon>Ploettnerulaceae</taxon>
        <taxon>Cadophora</taxon>
    </lineage>
</organism>
<comment type="caution">
    <text evidence="2">The sequence shown here is derived from an EMBL/GenBank/DDBJ whole genome shotgun (WGS) entry which is preliminary data.</text>
</comment>
<evidence type="ECO:0000313" key="2">
    <source>
        <dbReference type="EMBL" id="KAG4411983.1"/>
    </source>
</evidence>
<sequence>MKTSTAFYFLALAASAASSPLAELEDRTFFPPGCSTDNKVLIIGGLDQQFCSAYLQPTSTVTALNTVLNTAFATTTATQTVIVTSTSTPVPSLVCGVPGFAAADASTTFFNNDGSFTLEQCQAQCVSLAAETFASSSTLCACYAGSPNAVVVPAEGSPFTFYDIDCPVPSTLAKRAPVCAPTSAKVPPRFIQLIKASPARISSACSCLLNKQTPAACTIVKSATVSATTTILEVQTATVTETAVVTAA</sequence>
<evidence type="ECO:0000313" key="3">
    <source>
        <dbReference type="Proteomes" id="UP000664132"/>
    </source>
</evidence>